<evidence type="ECO:0000313" key="1">
    <source>
        <dbReference type="EMBL" id="KZV35439.1"/>
    </source>
</evidence>
<dbReference type="OrthoDB" id="1751168at2759"/>
<sequence>MLAAGCPVVGREMLATGFPNDWEQINSNRQEQKSTDVRVRADLIQLRDKYWLCGFSGVSGSVFEESLNQFFANASVITWVIVSKVANKKMVITKDVFSEMFHLPTEGIISFSGLPTQPVADMKTLFSTTNVPFKPSIKNRDMKVEYRLLNDIVAKLLTAKAGSFDVVTTERFDMMNLVKADLGEYVALHPIKVLNTKSVHTYLKKNQAAPKSGEEIKASRDKDDEVALPKKKKLMKSTVYCMGKLEDDFMLWAETEKVSELLQRRLLVQYRLYEEKLREMMLKPHILLRNRLQNMSNQLQYQGNWTLEKSTRLKLTIFRPVQQILSIYSSDSNNNEEHQVPDSSGLAIVQYTEQKADMEAAPDLSQAGQQPINISTSTPATFDIVSEFTSMKRVVESLESSITKIRDEQTYLKYDSHFRQVFYRKMDEVVATVNNTLSALEINLVRQINESHQYFATEMTSVRSQLAEMVNCLKELSDAKKGEGGNSKKRRLL</sequence>
<name>A0A2Z7BLQ3_9LAMI</name>
<reference evidence="1 2" key="1">
    <citation type="journal article" date="2015" name="Proc. Natl. Acad. Sci. U.S.A.">
        <title>The resurrection genome of Boea hygrometrica: A blueprint for survival of dehydration.</title>
        <authorList>
            <person name="Xiao L."/>
            <person name="Yang G."/>
            <person name="Zhang L."/>
            <person name="Yang X."/>
            <person name="Zhao S."/>
            <person name="Ji Z."/>
            <person name="Zhou Q."/>
            <person name="Hu M."/>
            <person name="Wang Y."/>
            <person name="Chen M."/>
            <person name="Xu Y."/>
            <person name="Jin H."/>
            <person name="Xiao X."/>
            <person name="Hu G."/>
            <person name="Bao F."/>
            <person name="Hu Y."/>
            <person name="Wan P."/>
            <person name="Li L."/>
            <person name="Deng X."/>
            <person name="Kuang T."/>
            <person name="Xiang C."/>
            <person name="Zhu J.K."/>
            <person name="Oliver M.J."/>
            <person name="He Y."/>
        </authorList>
    </citation>
    <scope>NUCLEOTIDE SEQUENCE [LARGE SCALE GENOMIC DNA]</scope>
    <source>
        <strain evidence="2">cv. XS01</strain>
    </source>
</reference>
<protein>
    <submittedName>
        <fullName evidence="1">Uncharacterized protein</fullName>
    </submittedName>
</protein>
<dbReference type="EMBL" id="KV004583">
    <property type="protein sequence ID" value="KZV35439.1"/>
    <property type="molecule type" value="Genomic_DNA"/>
</dbReference>
<dbReference type="AlphaFoldDB" id="A0A2Z7BLQ3"/>
<proteinExistence type="predicted"/>
<dbReference type="Proteomes" id="UP000250235">
    <property type="component" value="Unassembled WGS sequence"/>
</dbReference>
<organism evidence="1 2">
    <name type="scientific">Dorcoceras hygrometricum</name>
    <dbReference type="NCBI Taxonomy" id="472368"/>
    <lineage>
        <taxon>Eukaryota</taxon>
        <taxon>Viridiplantae</taxon>
        <taxon>Streptophyta</taxon>
        <taxon>Embryophyta</taxon>
        <taxon>Tracheophyta</taxon>
        <taxon>Spermatophyta</taxon>
        <taxon>Magnoliopsida</taxon>
        <taxon>eudicotyledons</taxon>
        <taxon>Gunneridae</taxon>
        <taxon>Pentapetalae</taxon>
        <taxon>asterids</taxon>
        <taxon>lamiids</taxon>
        <taxon>Lamiales</taxon>
        <taxon>Gesneriaceae</taxon>
        <taxon>Didymocarpoideae</taxon>
        <taxon>Trichosporeae</taxon>
        <taxon>Loxocarpinae</taxon>
        <taxon>Dorcoceras</taxon>
    </lineage>
</organism>
<gene>
    <name evidence="1" type="ORF">F511_22655</name>
</gene>
<evidence type="ECO:0000313" key="2">
    <source>
        <dbReference type="Proteomes" id="UP000250235"/>
    </source>
</evidence>
<keyword evidence="2" id="KW-1185">Reference proteome</keyword>
<accession>A0A2Z7BLQ3</accession>